<evidence type="ECO:0000256" key="1">
    <source>
        <dbReference type="SAM" id="SignalP"/>
    </source>
</evidence>
<reference evidence="2 3" key="1">
    <citation type="submission" date="2024-04" db="EMBL/GenBank/DDBJ databases">
        <title>Phyllosticta paracitricarpa is synonymous to the EU quarantine fungus P. citricarpa based on phylogenomic analyses.</title>
        <authorList>
            <consortium name="Lawrence Berkeley National Laboratory"/>
            <person name="Van Ingen-Buijs V.A."/>
            <person name="Van Westerhoven A.C."/>
            <person name="Haridas S."/>
            <person name="Skiadas P."/>
            <person name="Martin F."/>
            <person name="Groenewald J.Z."/>
            <person name="Crous P.W."/>
            <person name="Seidl M.F."/>
        </authorList>
    </citation>
    <scope>NUCLEOTIDE SEQUENCE [LARGE SCALE GENOMIC DNA]</scope>
    <source>
        <strain evidence="2 3">CBS 123371</strain>
    </source>
</reference>
<protein>
    <recommendedName>
        <fullName evidence="4">Secreted protein</fullName>
    </recommendedName>
</protein>
<accession>A0ABR1KGJ4</accession>
<keyword evidence="3" id="KW-1185">Reference proteome</keyword>
<sequence>MAWWAGWFGSWLVGWLAGWLASAAISPCPGRAYSGNQGGKKRWIYREGRRNGRELSIVLYYRLSMHDSNRPDARFPRERGTKGSLPGCAPTTLYIVVVPPSNPSSI</sequence>
<name>A0ABR1KGJ4_9PEZI</name>
<dbReference type="Proteomes" id="UP001363622">
    <property type="component" value="Unassembled WGS sequence"/>
</dbReference>
<comment type="caution">
    <text evidence="2">The sequence shown here is derived from an EMBL/GenBank/DDBJ whole genome shotgun (WGS) entry which is preliminary data.</text>
</comment>
<feature type="chain" id="PRO_5046066869" description="Secreted protein" evidence="1">
    <location>
        <begin position="24"/>
        <end position="106"/>
    </location>
</feature>
<evidence type="ECO:0008006" key="4">
    <source>
        <dbReference type="Google" id="ProtNLM"/>
    </source>
</evidence>
<evidence type="ECO:0000313" key="3">
    <source>
        <dbReference type="Proteomes" id="UP001363622"/>
    </source>
</evidence>
<feature type="signal peptide" evidence="1">
    <location>
        <begin position="1"/>
        <end position="23"/>
    </location>
</feature>
<dbReference type="EMBL" id="JBBPHU010000009">
    <property type="protein sequence ID" value="KAK7513967.1"/>
    <property type="molecule type" value="Genomic_DNA"/>
</dbReference>
<evidence type="ECO:0000313" key="2">
    <source>
        <dbReference type="EMBL" id="KAK7513967.1"/>
    </source>
</evidence>
<organism evidence="2 3">
    <name type="scientific">Phyllosticta citriasiana</name>
    <dbReference type="NCBI Taxonomy" id="595635"/>
    <lineage>
        <taxon>Eukaryota</taxon>
        <taxon>Fungi</taxon>
        <taxon>Dikarya</taxon>
        <taxon>Ascomycota</taxon>
        <taxon>Pezizomycotina</taxon>
        <taxon>Dothideomycetes</taxon>
        <taxon>Dothideomycetes incertae sedis</taxon>
        <taxon>Botryosphaeriales</taxon>
        <taxon>Phyllostictaceae</taxon>
        <taxon>Phyllosticta</taxon>
    </lineage>
</organism>
<proteinExistence type="predicted"/>
<gene>
    <name evidence="2" type="ORF">IWZ03DRAFT_383511</name>
</gene>
<keyword evidence="1" id="KW-0732">Signal</keyword>